<evidence type="ECO:0000256" key="9">
    <source>
        <dbReference type="ARBA" id="ARBA00023136"/>
    </source>
</evidence>
<dbReference type="InterPro" id="IPR002401">
    <property type="entry name" value="Cyt_P450_E_grp-I"/>
</dbReference>
<dbReference type="Pfam" id="PF00067">
    <property type="entry name" value="p450"/>
    <property type="match status" value="1"/>
</dbReference>
<dbReference type="GO" id="GO:0016713">
    <property type="term" value="F:oxidoreductase activity, acting on paired donors, with incorporation or reduction of molecular oxygen, reduced iron-sulfur protein as one donor, and incorporation of one atom of oxygen"/>
    <property type="evidence" value="ECO:0007669"/>
    <property type="project" value="UniProtKB-ARBA"/>
</dbReference>
<keyword evidence="7" id="KW-0560">Oxidoreductase</keyword>
<dbReference type="STRING" id="4540.A0A3L6TND7"/>
<dbReference type="CDD" id="cd11064">
    <property type="entry name" value="CYP86A"/>
    <property type="match status" value="1"/>
</dbReference>
<keyword evidence="13" id="KW-1185">Reference proteome</keyword>
<dbReference type="Proteomes" id="UP000275267">
    <property type="component" value="Unassembled WGS sequence"/>
</dbReference>
<evidence type="ECO:0000256" key="10">
    <source>
        <dbReference type="PIRSR" id="PIRSR602401-1"/>
    </source>
</evidence>
<evidence type="ECO:0000313" key="13">
    <source>
        <dbReference type="Proteomes" id="UP000275267"/>
    </source>
</evidence>
<reference evidence="13" key="1">
    <citation type="journal article" date="2019" name="Nat. Commun.">
        <title>The genome of broomcorn millet.</title>
        <authorList>
            <person name="Zou C."/>
            <person name="Miki D."/>
            <person name="Li D."/>
            <person name="Tang Q."/>
            <person name="Xiao L."/>
            <person name="Rajput S."/>
            <person name="Deng P."/>
            <person name="Jia W."/>
            <person name="Huang R."/>
            <person name="Zhang M."/>
            <person name="Sun Y."/>
            <person name="Hu J."/>
            <person name="Fu X."/>
            <person name="Schnable P.S."/>
            <person name="Li F."/>
            <person name="Zhang H."/>
            <person name="Feng B."/>
            <person name="Zhu X."/>
            <person name="Liu R."/>
            <person name="Schnable J.C."/>
            <person name="Zhu J.-K."/>
            <person name="Zhang H."/>
        </authorList>
    </citation>
    <scope>NUCLEOTIDE SEQUENCE [LARGE SCALE GENOMIC DNA]</scope>
</reference>
<evidence type="ECO:0000256" key="11">
    <source>
        <dbReference type="SAM" id="MobiDB-lite"/>
    </source>
</evidence>
<evidence type="ECO:0000256" key="4">
    <source>
        <dbReference type="ARBA" id="ARBA00022692"/>
    </source>
</evidence>
<protein>
    <recommendedName>
        <fullName evidence="14">Cytochrome P450 704B1</fullName>
    </recommendedName>
</protein>
<dbReference type="OrthoDB" id="1470350at2759"/>
<keyword evidence="9" id="KW-0472">Membrane</keyword>
<evidence type="ECO:0000256" key="2">
    <source>
        <dbReference type="ARBA" id="ARBA00010617"/>
    </source>
</evidence>
<organism evidence="12 13">
    <name type="scientific">Panicum miliaceum</name>
    <name type="common">Proso millet</name>
    <name type="synonym">Broomcorn millet</name>
    <dbReference type="NCBI Taxonomy" id="4540"/>
    <lineage>
        <taxon>Eukaryota</taxon>
        <taxon>Viridiplantae</taxon>
        <taxon>Streptophyta</taxon>
        <taxon>Embryophyta</taxon>
        <taxon>Tracheophyta</taxon>
        <taxon>Spermatophyta</taxon>
        <taxon>Magnoliopsida</taxon>
        <taxon>Liliopsida</taxon>
        <taxon>Poales</taxon>
        <taxon>Poaceae</taxon>
        <taxon>PACMAD clade</taxon>
        <taxon>Panicoideae</taxon>
        <taxon>Panicodae</taxon>
        <taxon>Paniceae</taxon>
        <taxon>Panicinae</taxon>
        <taxon>Panicum</taxon>
        <taxon>Panicum sect. Panicum</taxon>
    </lineage>
</organism>
<keyword evidence="4" id="KW-0812">Transmembrane</keyword>
<dbReference type="PRINTS" id="PR00463">
    <property type="entry name" value="EP450I"/>
</dbReference>
<dbReference type="InterPro" id="IPR036396">
    <property type="entry name" value="Cyt_P450_sf"/>
</dbReference>
<dbReference type="SUPFAM" id="SSF48264">
    <property type="entry name" value="Cytochrome P450"/>
    <property type="match status" value="1"/>
</dbReference>
<dbReference type="FunFam" id="1.10.630.10:FF:000119">
    <property type="entry name" value="Alkane hydroxylase MAH1"/>
    <property type="match status" value="1"/>
</dbReference>
<keyword evidence="3 10" id="KW-0349">Heme</keyword>
<comment type="cofactor">
    <cofactor evidence="10">
        <name>heme</name>
        <dbReference type="ChEBI" id="CHEBI:30413"/>
    </cofactor>
</comment>
<dbReference type="InterPro" id="IPR001128">
    <property type="entry name" value="Cyt_P450"/>
</dbReference>
<feature type="binding site" description="axial binding residue" evidence="10">
    <location>
        <position position="601"/>
    </location>
    <ligand>
        <name>heme</name>
        <dbReference type="ChEBI" id="CHEBI:30413"/>
    </ligand>
    <ligandPart>
        <name>Fe</name>
        <dbReference type="ChEBI" id="CHEBI:18248"/>
    </ligandPart>
</feature>
<evidence type="ECO:0000256" key="8">
    <source>
        <dbReference type="ARBA" id="ARBA00023004"/>
    </source>
</evidence>
<name>A0A3L6TND7_PANMI</name>
<evidence type="ECO:0000313" key="12">
    <source>
        <dbReference type="EMBL" id="RLN41773.1"/>
    </source>
</evidence>
<dbReference type="Gene3D" id="1.10.630.10">
    <property type="entry name" value="Cytochrome P450"/>
    <property type="match status" value="1"/>
</dbReference>
<evidence type="ECO:0008006" key="14">
    <source>
        <dbReference type="Google" id="ProtNLM"/>
    </source>
</evidence>
<comment type="caution">
    <text evidence="12">The sequence shown here is derived from an EMBL/GenBank/DDBJ whole genome shotgun (WGS) entry which is preliminary data.</text>
</comment>
<dbReference type="GO" id="GO:0005506">
    <property type="term" value="F:iron ion binding"/>
    <property type="evidence" value="ECO:0007669"/>
    <property type="project" value="InterPro"/>
</dbReference>
<proteinExistence type="inferred from homology"/>
<evidence type="ECO:0000256" key="3">
    <source>
        <dbReference type="ARBA" id="ARBA00022617"/>
    </source>
</evidence>
<keyword evidence="5 10" id="KW-0479">Metal-binding</keyword>
<comment type="similarity">
    <text evidence="2">Belongs to the cytochrome P450 family.</text>
</comment>
<evidence type="ECO:0000256" key="6">
    <source>
        <dbReference type="ARBA" id="ARBA00022989"/>
    </source>
</evidence>
<accession>A0A3L6TND7</accession>
<evidence type="ECO:0000256" key="5">
    <source>
        <dbReference type="ARBA" id="ARBA00022723"/>
    </source>
</evidence>
<sequence length="654" mass="73897">MDGEEENVGPFRRTSTRTRRMATRMASALASSDNRAQAALARLEALESDNAGVEVVDLNDDEYGSTDEEDPVLMQKKQSKIMKRKTRQGKALEKRAARSFMDVLQETEPFIRSAMVEAHATPATPFSPPTGLHKYIAIFLVVLSWILVHKWSLRKQKGPRSWPVIGATVEQLRNYHRMHDWLVEYLSKHRTVTVDMPWTSYTYIADPVNVEHVLKTNFTNYPKGDVYRSYMDVLLGDGIFNADGELWRKQRKTASFEFASKNLRDFSAIVFREYSLKLSGILSQASKAGKVVDMQELYMRMTLDSICKVGFGVEIGTLSPDLPENSFAQAFDAANIIVTLRFIDPLWRLKRFFHVGSEALLEQSIKLVDEFTYSVIRRRKAEIVEARASGKQEKIKHDILSRFIELGETGEDGGGLGDDKSLRDVVLNFVIAGRDTTATTLSWFTYMAMSHPDVAEKLRRELCAFEAERAHEEGVALVPCGPDADDKSFAARVAQFASLLNYDSLGKLVYLHACVTETLRLYPAVPQDPKGILEDDVLPDGTKVRAGGMVTYVPYSMGRMEYNWGADAASFRPERWINEDGAFRNASPFKFTAFQAGPRICLGKDSAYLQMKMALAILCRFYRFQLLEGHPVEYRMMTILSMAHGLKLRVSRAV</sequence>
<gene>
    <name evidence="12" type="ORF">C2845_PM01G04190</name>
</gene>
<dbReference type="GO" id="GO:0020037">
    <property type="term" value="F:heme binding"/>
    <property type="evidence" value="ECO:0007669"/>
    <property type="project" value="InterPro"/>
</dbReference>
<dbReference type="AlphaFoldDB" id="A0A3L6TND7"/>
<feature type="region of interest" description="Disordered" evidence="11">
    <location>
        <begin position="1"/>
        <end position="20"/>
    </location>
</feature>
<evidence type="ECO:0000256" key="1">
    <source>
        <dbReference type="ARBA" id="ARBA00004167"/>
    </source>
</evidence>
<dbReference type="EMBL" id="PQIB02000001">
    <property type="protein sequence ID" value="RLN41773.1"/>
    <property type="molecule type" value="Genomic_DNA"/>
</dbReference>
<dbReference type="PANTHER" id="PTHR24296">
    <property type="entry name" value="CYTOCHROME P450"/>
    <property type="match status" value="1"/>
</dbReference>
<comment type="subcellular location">
    <subcellularLocation>
        <location evidence="1">Membrane</location>
        <topology evidence="1">Single-pass membrane protein</topology>
    </subcellularLocation>
</comment>
<keyword evidence="6" id="KW-1133">Transmembrane helix</keyword>
<keyword evidence="8 10" id="KW-0408">Iron</keyword>
<dbReference type="GO" id="GO:0016020">
    <property type="term" value="C:membrane"/>
    <property type="evidence" value="ECO:0007669"/>
    <property type="project" value="UniProtKB-SubCell"/>
</dbReference>
<evidence type="ECO:0000256" key="7">
    <source>
        <dbReference type="ARBA" id="ARBA00023002"/>
    </source>
</evidence>
<dbReference type="PRINTS" id="PR00385">
    <property type="entry name" value="P450"/>
</dbReference>